<feature type="region of interest" description="Disordered" evidence="7">
    <location>
        <begin position="933"/>
        <end position="964"/>
    </location>
</feature>
<evidence type="ECO:0000256" key="6">
    <source>
        <dbReference type="ARBA" id="ARBA00022807"/>
    </source>
</evidence>
<keyword evidence="11" id="KW-1185">Reference proteome</keyword>
<protein>
    <recommendedName>
        <fullName evidence="2">ubiquitinyl hydrolase 1</fullName>
        <ecNumber evidence="2">3.4.19.12</ecNumber>
    </recommendedName>
</protein>
<dbReference type="InterPro" id="IPR051346">
    <property type="entry name" value="OTU_Deubiquitinase"/>
</dbReference>
<dbReference type="AlphaFoldDB" id="A0A443HQ01"/>
<dbReference type="STRING" id="264951.A0A443HQ01"/>
<dbReference type="EC" id="3.4.19.12" evidence="2"/>
<evidence type="ECO:0000259" key="8">
    <source>
        <dbReference type="Pfam" id="PF12340"/>
    </source>
</evidence>
<name>A0A443HQ01_BYSSP</name>
<keyword evidence="6" id="KW-0788">Thiol protease</keyword>
<evidence type="ECO:0000256" key="2">
    <source>
        <dbReference type="ARBA" id="ARBA00012759"/>
    </source>
</evidence>
<evidence type="ECO:0000313" key="11">
    <source>
        <dbReference type="Proteomes" id="UP000283841"/>
    </source>
</evidence>
<evidence type="ECO:0000256" key="1">
    <source>
        <dbReference type="ARBA" id="ARBA00000707"/>
    </source>
</evidence>
<evidence type="ECO:0000256" key="3">
    <source>
        <dbReference type="ARBA" id="ARBA00022670"/>
    </source>
</evidence>
<keyword evidence="4" id="KW-0833">Ubl conjugation pathway</keyword>
<comment type="caution">
    <text evidence="10">The sequence shown here is derived from an EMBL/GenBank/DDBJ whole genome shotgun (WGS) entry which is preliminary data.</text>
</comment>
<dbReference type="Pfam" id="PF12340">
    <property type="entry name" value="DUF3638"/>
    <property type="match status" value="1"/>
</dbReference>
<dbReference type="GeneID" id="39600214"/>
<dbReference type="Proteomes" id="UP000283841">
    <property type="component" value="Unassembled WGS sequence"/>
</dbReference>
<dbReference type="PANTHER" id="PTHR13367">
    <property type="entry name" value="UBIQUITIN THIOESTERASE"/>
    <property type="match status" value="1"/>
</dbReference>
<evidence type="ECO:0000313" key="10">
    <source>
        <dbReference type="EMBL" id="RWQ93859.1"/>
    </source>
</evidence>
<dbReference type="EMBL" id="RCNU01000008">
    <property type="protein sequence ID" value="RWQ93859.1"/>
    <property type="molecule type" value="Genomic_DNA"/>
</dbReference>
<dbReference type="GO" id="GO:0004843">
    <property type="term" value="F:cysteine-type deubiquitinase activity"/>
    <property type="evidence" value="ECO:0007669"/>
    <property type="project" value="UniProtKB-EC"/>
</dbReference>
<feature type="domain" description="DUF3638" evidence="8">
    <location>
        <begin position="1"/>
        <end position="61"/>
    </location>
</feature>
<dbReference type="InterPro" id="IPR022099">
    <property type="entry name" value="DUF3638"/>
</dbReference>
<dbReference type="RefSeq" id="XP_028483504.1">
    <property type="nucleotide sequence ID" value="XM_028630937.1"/>
</dbReference>
<keyword evidence="3" id="KW-0645">Protease</keyword>
<dbReference type="InterPro" id="IPR022105">
    <property type="entry name" value="DUF3645"/>
</dbReference>
<proteinExistence type="predicted"/>
<organism evidence="10 11">
    <name type="scientific">Byssochlamys spectabilis</name>
    <name type="common">Paecilomyces variotii</name>
    <dbReference type="NCBI Taxonomy" id="264951"/>
    <lineage>
        <taxon>Eukaryota</taxon>
        <taxon>Fungi</taxon>
        <taxon>Dikarya</taxon>
        <taxon>Ascomycota</taxon>
        <taxon>Pezizomycotina</taxon>
        <taxon>Eurotiomycetes</taxon>
        <taxon>Eurotiomycetidae</taxon>
        <taxon>Eurotiales</taxon>
        <taxon>Thermoascaceae</taxon>
        <taxon>Paecilomyces</taxon>
    </lineage>
</organism>
<dbReference type="Pfam" id="PF12359">
    <property type="entry name" value="DUF3645"/>
    <property type="match status" value="1"/>
</dbReference>
<feature type="compositionally biased region" description="Acidic residues" evidence="7">
    <location>
        <begin position="943"/>
        <end position="964"/>
    </location>
</feature>
<evidence type="ECO:0000256" key="4">
    <source>
        <dbReference type="ARBA" id="ARBA00022786"/>
    </source>
</evidence>
<reference evidence="10 11" key="1">
    <citation type="journal article" date="2018" name="Front. Microbiol.">
        <title>Genomic and genetic insights into a cosmopolitan fungus, Paecilomyces variotii (Eurotiales).</title>
        <authorList>
            <person name="Urquhart A.S."/>
            <person name="Mondo S.J."/>
            <person name="Makela M.R."/>
            <person name="Hane J.K."/>
            <person name="Wiebenga A."/>
            <person name="He G."/>
            <person name="Mihaltcheva S."/>
            <person name="Pangilinan J."/>
            <person name="Lipzen A."/>
            <person name="Barry K."/>
            <person name="de Vries R.P."/>
            <person name="Grigoriev I.V."/>
            <person name="Idnurm A."/>
        </authorList>
    </citation>
    <scope>NUCLEOTIDE SEQUENCE [LARGE SCALE GENOMIC DNA]</scope>
    <source>
        <strain evidence="10 11">CBS 101075</strain>
    </source>
</reference>
<keyword evidence="5" id="KW-0378">Hydrolase</keyword>
<dbReference type="VEuPathDB" id="FungiDB:C8Q69DRAFT_471736"/>
<gene>
    <name evidence="10" type="ORF">C8Q69DRAFT_471736</name>
</gene>
<dbReference type="GO" id="GO:0006508">
    <property type="term" value="P:proteolysis"/>
    <property type="evidence" value="ECO:0007669"/>
    <property type="project" value="UniProtKB-KW"/>
</dbReference>
<sequence length="964" mass="110318">MVKTQNWMNNVCRDVLDECDFTLAVRTQLIYPSGTQLMVDGHPDRWEVAMVVLNLVAHHARLLARDFPQSIDIVERSLTGFPLAYFLRKDAEVLLVRKIVDDICSGQILPMHHFSSEESDAIKAFISCEDVDSPIEECISHILPDKPPVRKKIYLLRGLLARGILILCLKRRWNVQYGLHPRRDPIAVPFHAKGVPSDRAEWGHPDVAILLTCLSFYYQGLSQDQLRQSLEIILESDDPASEYDSWIQASTSLPEALRHWNMINIDDRWQIQDMWRHLRFSVIVINHFLGNVVFPLHAKQFRTKLQMSGWDIPLYNDSQTSPSSDDTGDIPGVTAGFSGTNDNRRLLPLTIQQRDLPSLLHTNAEVLTYLLQKRNRQCILAADSNNRRITELDLLHRLKERNIRILIDSGAFILEMDNRTLAQKWLQEDETAQAAVYFGLDNKAWVQYRIGKTVPLVSSPLADNLENCLVYLDEAHTQGTDLKLPPAARGALTLGLNQTKDHTVQAAMRLRQLGTTQSITFIAPPEVHQSILDMRQKGRTGYIDSYDVIVWLLTQTCDNIRDLQPLYYAQGSDFCRRMQAARRYENFLENTAHRNAYIENLRQSEQQALEKMYAPRSPSASLRADAFLITERKLVECMQELNKTYGKSYADSSFATSALEEVEQEREVANEVEEREVQRPRPMTPLEWPGLHKSILDFVKTGQLKTGGHYMKASRILSSTQLALKHGIDVFSFMPHLHVSLEFTRTVKLDSGAGETHDNYIRPVNWILYSRRTEDAIVIIPEEVEQLIQIFWRDPDLPVHLILYAAPVTKRMQHFNRLAYYSIPSLPVEWTPPPWLPVEIGILAGRLYFDFSEYTSLLDRFQSQRTKIGTLLEFIQEWSVLRRSGQNISHTPMGFLCQGLPLDEGHPFFSTRKTQEQAEDIQCDPFPSTLNHAESAGEHYYDGEDMDPGVGMSDDESGDEGIVD</sequence>
<feature type="domain" description="DUF3645" evidence="9">
    <location>
        <begin position="180"/>
        <end position="212"/>
    </location>
</feature>
<evidence type="ECO:0000259" key="9">
    <source>
        <dbReference type="Pfam" id="PF12359"/>
    </source>
</evidence>
<comment type="catalytic activity">
    <reaction evidence="1">
        <text>Thiol-dependent hydrolysis of ester, thioester, amide, peptide and isopeptide bonds formed by the C-terminal Gly of ubiquitin (a 76-residue protein attached to proteins as an intracellular targeting signal).</text>
        <dbReference type="EC" id="3.4.19.12"/>
    </reaction>
</comment>
<evidence type="ECO:0000256" key="5">
    <source>
        <dbReference type="ARBA" id="ARBA00022801"/>
    </source>
</evidence>
<evidence type="ECO:0000256" key="7">
    <source>
        <dbReference type="SAM" id="MobiDB-lite"/>
    </source>
</evidence>
<dbReference type="PANTHER" id="PTHR13367:SF33">
    <property type="entry name" value="P-LOOP CONTAINING NUCLEOSIDE TRIPHOSPHATE HYDROLASE PROTEIN"/>
    <property type="match status" value="1"/>
</dbReference>
<accession>A0A443HQ01</accession>